<dbReference type="InterPro" id="IPR028095">
    <property type="entry name" value="Mso1_N_dom"/>
</dbReference>
<feature type="compositionally biased region" description="Low complexity" evidence="1">
    <location>
        <begin position="277"/>
        <end position="287"/>
    </location>
</feature>
<accession>A0A2J6QQJ3</accession>
<organism evidence="3 4">
    <name type="scientific">Hyaloscypha hepaticicola</name>
    <dbReference type="NCBI Taxonomy" id="2082293"/>
    <lineage>
        <taxon>Eukaryota</taxon>
        <taxon>Fungi</taxon>
        <taxon>Dikarya</taxon>
        <taxon>Ascomycota</taxon>
        <taxon>Pezizomycotina</taxon>
        <taxon>Leotiomycetes</taxon>
        <taxon>Helotiales</taxon>
        <taxon>Hyaloscyphaceae</taxon>
        <taxon>Hyaloscypha</taxon>
    </lineage>
</organism>
<feature type="compositionally biased region" description="Gly residues" evidence="1">
    <location>
        <begin position="236"/>
        <end position="247"/>
    </location>
</feature>
<proteinExistence type="predicted"/>
<name>A0A2J6QQJ3_9HELO</name>
<feature type="compositionally biased region" description="Polar residues" evidence="1">
    <location>
        <begin position="134"/>
        <end position="149"/>
    </location>
</feature>
<evidence type="ECO:0000313" key="4">
    <source>
        <dbReference type="Proteomes" id="UP000235672"/>
    </source>
</evidence>
<evidence type="ECO:0000313" key="3">
    <source>
        <dbReference type="EMBL" id="PMD28524.1"/>
    </source>
</evidence>
<keyword evidence="4" id="KW-1185">Reference proteome</keyword>
<dbReference type="Pfam" id="PF14475">
    <property type="entry name" value="Mso1_Sec1_bdg"/>
    <property type="match status" value="1"/>
</dbReference>
<feature type="compositionally biased region" description="Gly residues" evidence="1">
    <location>
        <begin position="265"/>
        <end position="276"/>
    </location>
</feature>
<sequence length="293" mass="30243">MTSYFSSLLTTTTSRVASIRQNLLASENDGDTEDDTHICRVLRAYYTEKGRPFPAWLPPDPKAPPPVVVAPVYAQSNVGARYGGLQNQPGGAGGGALSSLWDSQPVQQQQQDPASLRQGRGARLGATPGGARQNPFQRQQVTMQEQQIQPRPLPSARAGSYQQSGGFGRGDGQTPPGSSAGISAKDRLKGNFNRARTGSPASSASEPPPAQRNNSYGSSGGGSTSNYEDRFMPSGNGYGGGSSGGGDRPFVAATAPWATNESEFGGSGYGGGGGGRPSRPTGLPSGPAAGKRR</sequence>
<evidence type="ECO:0000256" key="1">
    <source>
        <dbReference type="SAM" id="MobiDB-lite"/>
    </source>
</evidence>
<evidence type="ECO:0000259" key="2">
    <source>
        <dbReference type="Pfam" id="PF14475"/>
    </source>
</evidence>
<protein>
    <recommendedName>
        <fullName evidence="2">Mso1 N-terminal domain-containing protein</fullName>
    </recommendedName>
</protein>
<reference evidence="3 4" key="1">
    <citation type="submission" date="2016-05" db="EMBL/GenBank/DDBJ databases">
        <title>A degradative enzymes factory behind the ericoid mycorrhizal symbiosis.</title>
        <authorList>
            <consortium name="DOE Joint Genome Institute"/>
            <person name="Martino E."/>
            <person name="Morin E."/>
            <person name="Grelet G."/>
            <person name="Kuo A."/>
            <person name="Kohler A."/>
            <person name="Daghino S."/>
            <person name="Barry K."/>
            <person name="Choi C."/>
            <person name="Cichocki N."/>
            <person name="Clum A."/>
            <person name="Copeland A."/>
            <person name="Hainaut M."/>
            <person name="Haridas S."/>
            <person name="Labutti K."/>
            <person name="Lindquist E."/>
            <person name="Lipzen A."/>
            <person name="Khouja H.-R."/>
            <person name="Murat C."/>
            <person name="Ohm R."/>
            <person name="Olson A."/>
            <person name="Spatafora J."/>
            <person name="Veneault-Fourrey C."/>
            <person name="Henrissat B."/>
            <person name="Grigoriev I."/>
            <person name="Martin F."/>
            <person name="Perotto S."/>
        </authorList>
    </citation>
    <scope>NUCLEOTIDE SEQUENCE [LARGE SCALE GENOMIC DNA]</scope>
    <source>
        <strain evidence="3 4">UAMH 7357</strain>
    </source>
</reference>
<dbReference type="EMBL" id="KZ613464">
    <property type="protein sequence ID" value="PMD28524.1"/>
    <property type="molecule type" value="Genomic_DNA"/>
</dbReference>
<gene>
    <name evidence="3" type="ORF">NA56DRAFT_640152</name>
</gene>
<dbReference type="OrthoDB" id="2683368at2759"/>
<feature type="region of interest" description="Disordered" evidence="1">
    <location>
        <begin position="84"/>
        <end position="293"/>
    </location>
</feature>
<dbReference type="AlphaFoldDB" id="A0A2J6QQJ3"/>
<dbReference type="Proteomes" id="UP000235672">
    <property type="component" value="Unassembled WGS sequence"/>
</dbReference>
<feature type="domain" description="Mso1 N-terminal" evidence="2">
    <location>
        <begin position="18"/>
        <end position="57"/>
    </location>
</feature>